<evidence type="ECO:0000256" key="2">
    <source>
        <dbReference type="ARBA" id="ARBA00010371"/>
    </source>
</evidence>
<dbReference type="SUPFAM" id="SSF51735">
    <property type="entry name" value="NAD(P)-binding Rossmann-fold domains"/>
    <property type="match status" value="1"/>
</dbReference>
<accession>A0A812B4K2</accession>
<keyword evidence="8" id="KW-1185">Reference proteome</keyword>
<evidence type="ECO:0000313" key="7">
    <source>
        <dbReference type="EMBL" id="CAE1170884.1"/>
    </source>
</evidence>
<dbReference type="InterPro" id="IPR050700">
    <property type="entry name" value="YIM1/Zinc_Alcohol_DH_Fams"/>
</dbReference>
<keyword evidence="5" id="KW-0496">Mitochondrion</keyword>
<keyword evidence="3" id="KW-0809">Transit peptide</keyword>
<dbReference type="Gene3D" id="3.90.180.10">
    <property type="entry name" value="Medium-chain alcohol dehydrogenases, catalytic domain"/>
    <property type="match status" value="1"/>
</dbReference>
<dbReference type="Gene3D" id="3.40.50.720">
    <property type="entry name" value="NAD(P)-binding Rossmann-like Domain"/>
    <property type="match status" value="1"/>
</dbReference>
<gene>
    <name evidence="7" type="ORF">SPHA_11285</name>
</gene>
<dbReference type="GO" id="GO:0016491">
    <property type="term" value="F:oxidoreductase activity"/>
    <property type="evidence" value="ECO:0007669"/>
    <property type="project" value="UniProtKB-KW"/>
</dbReference>
<dbReference type="Pfam" id="PF08240">
    <property type="entry name" value="ADH_N"/>
    <property type="match status" value="1"/>
</dbReference>
<keyword evidence="4" id="KW-0560">Oxidoreductase</keyword>
<dbReference type="InterPro" id="IPR036291">
    <property type="entry name" value="NAD(P)-bd_dom_sf"/>
</dbReference>
<dbReference type="InterPro" id="IPR020843">
    <property type="entry name" value="ER"/>
</dbReference>
<dbReference type="GO" id="GO:0005739">
    <property type="term" value="C:mitochondrion"/>
    <property type="evidence" value="ECO:0007669"/>
    <property type="project" value="UniProtKB-SubCell"/>
</dbReference>
<comment type="caution">
    <text evidence="7">The sequence shown here is derived from an EMBL/GenBank/DDBJ whole genome shotgun (WGS) entry which is preliminary data.</text>
</comment>
<proteinExistence type="inferred from homology"/>
<dbReference type="PANTHER" id="PTHR11695:SF294">
    <property type="entry name" value="RETICULON-4-INTERACTING PROTEIN 1, MITOCHONDRIAL"/>
    <property type="match status" value="1"/>
</dbReference>
<evidence type="ECO:0000256" key="3">
    <source>
        <dbReference type="ARBA" id="ARBA00022946"/>
    </source>
</evidence>
<dbReference type="FunFam" id="3.40.50.720:FF:000147">
    <property type="entry name" value="Reticulon-4-interacting protein 1 homolog, mitochondrial"/>
    <property type="match status" value="1"/>
</dbReference>
<dbReference type="CDD" id="cd08248">
    <property type="entry name" value="RTN4I1"/>
    <property type="match status" value="1"/>
</dbReference>
<comment type="subcellular location">
    <subcellularLocation>
        <location evidence="1">Mitochondrion</location>
    </subcellularLocation>
</comment>
<evidence type="ECO:0000256" key="1">
    <source>
        <dbReference type="ARBA" id="ARBA00004173"/>
    </source>
</evidence>
<dbReference type="InterPro" id="IPR011032">
    <property type="entry name" value="GroES-like_sf"/>
</dbReference>
<dbReference type="InterPro" id="IPR013154">
    <property type="entry name" value="ADH-like_N"/>
</dbReference>
<evidence type="ECO:0000256" key="4">
    <source>
        <dbReference type="ARBA" id="ARBA00023002"/>
    </source>
</evidence>
<feature type="domain" description="Enoyl reductase (ER)" evidence="6">
    <location>
        <begin position="10"/>
        <end position="347"/>
    </location>
</feature>
<sequence length="355" mass="38846">MSAWQIYSYKDDLTLSKTMRIPSIDDPGDVLVEVHASSVNPIDVMMKDGYGEKLINMIRWQLGVKHFAGSEFPLTLGRDFSGVVTAVGKEVTRFKVGDEVWGATGGFRQGCHADFCLASVKEVSHKPNNLSHVEAASLPYVALTTWSALCLVGEIRQKNAQSHRVFIQGGSGGVGTFAIQLMKAWGAHVTTSCSTDAVPLVESLGADVVIDYKTQNLKDELKNTEGFDVFLNTMEAEDCMDSLKKWSNAKYVTIKTPFLKDIDDHGFPAGAVLSASKLGCNLLHGLKDGRNYRWAFFIPNPRALNTVKELVEAGKIKPVIEKVVPFEEAPAAYNHVGETHNRGKTVLNMKPAGET</sequence>
<dbReference type="PANTHER" id="PTHR11695">
    <property type="entry name" value="ALCOHOL DEHYDROGENASE RELATED"/>
    <property type="match status" value="1"/>
</dbReference>
<evidence type="ECO:0000256" key="5">
    <source>
        <dbReference type="ARBA" id="ARBA00023128"/>
    </source>
</evidence>
<dbReference type="Pfam" id="PF13602">
    <property type="entry name" value="ADH_zinc_N_2"/>
    <property type="match status" value="1"/>
</dbReference>
<dbReference type="SMART" id="SM00829">
    <property type="entry name" value="PKS_ER"/>
    <property type="match status" value="1"/>
</dbReference>
<dbReference type="EMBL" id="CAHIKZ030000372">
    <property type="protein sequence ID" value="CAE1170884.1"/>
    <property type="molecule type" value="Genomic_DNA"/>
</dbReference>
<name>A0A812B4K2_ACAPH</name>
<evidence type="ECO:0000313" key="8">
    <source>
        <dbReference type="Proteomes" id="UP000597762"/>
    </source>
</evidence>
<organism evidence="7 8">
    <name type="scientific">Acanthosepion pharaonis</name>
    <name type="common">Pharaoh cuttlefish</name>
    <name type="synonym">Sepia pharaonis</name>
    <dbReference type="NCBI Taxonomy" id="158019"/>
    <lineage>
        <taxon>Eukaryota</taxon>
        <taxon>Metazoa</taxon>
        <taxon>Spiralia</taxon>
        <taxon>Lophotrochozoa</taxon>
        <taxon>Mollusca</taxon>
        <taxon>Cephalopoda</taxon>
        <taxon>Coleoidea</taxon>
        <taxon>Decapodiformes</taxon>
        <taxon>Sepiida</taxon>
        <taxon>Sepiina</taxon>
        <taxon>Sepiidae</taxon>
        <taxon>Acanthosepion</taxon>
    </lineage>
</organism>
<reference evidence="7" key="1">
    <citation type="submission" date="2021-01" db="EMBL/GenBank/DDBJ databases">
        <authorList>
            <person name="Li R."/>
            <person name="Bekaert M."/>
        </authorList>
    </citation>
    <scope>NUCLEOTIDE SEQUENCE</scope>
    <source>
        <strain evidence="7">Farmed</strain>
    </source>
</reference>
<evidence type="ECO:0000259" key="6">
    <source>
        <dbReference type="SMART" id="SM00829"/>
    </source>
</evidence>
<dbReference type="AlphaFoldDB" id="A0A812B4K2"/>
<dbReference type="SUPFAM" id="SSF50129">
    <property type="entry name" value="GroES-like"/>
    <property type="match status" value="1"/>
</dbReference>
<dbReference type="OrthoDB" id="48317at2759"/>
<protein>
    <submittedName>
        <fullName evidence="7">RTN4IP1</fullName>
    </submittedName>
</protein>
<dbReference type="Proteomes" id="UP000597762">
    <property type="component" value="Unassembled WGS sequence"/>
</dbReference>
<comment type="similarity">
    <text evidence="2">Belongs to the zinc-containing alcohol dehydrogenase family. Quinone oxidoreductase subfamily.</text>
</comment>
<dbReference type="InterPro" id="IPR037397">
    <property type="entry name" value="RTN4IP1"/>
</dbReference>